<keyword evidence="1" id="KW-0812">Transmembrane</keyword>
<dbReference type="AlphaFoldDB" id="A0A1M5L226"/>
<accession>A0A1M5L226</accession>
<feature type="transmembrane region" description="Helical" evidence="1">
    <location>
        <begin position="152"/>
        <end position="170"/>
    </location>
</feature>
<keyword evidence="3" id="KW-1185">Reference proteome</keyword>
<name>A0A1M5L226_9FLAO</name>
<dbReference type="EMBL" id="FQWB01000005">
    <property type="protein sequence ID" value="SHG58980.1"/>
    <property type="molecule type" value="Genomic_DNA"/>
</dbReference>
<organism evidence="2 3">
    <name type="scientific">Flavobacterium fluvii</name>
    <dbReference type="NCBI Taxonomy" id="468056"/>
    <lineage>
        <taxon>Bacteria</taxon>
        <taxon>Pseudomonadati</taxon>
        <taxon>Bacteroidota</taxon>
        <taxon>Flavobacteriia</taxon>
        <taxon>Flavobacteriales</taxon>
        <taxon>Flavobacteriaceae</taxon>
        <taxon>Flavobacterium</taxon>
    </lineage>
</organism>
<feature type="transmembrane region" description="Helical" evidence="1">
    <location>
        <begin position="177"/>
        <end position="195"/>
    </location>
</feature>
<proteinExistence type="predicted"/>
<keyword evidence="1" id="KW-1133">Transmembrane helix</keyword>
<gene>
    <name evidence="2" type="ORF">SAMN05443549_10541</name>
</gene>
<protein>
    <submittedName>
        <fullName evidence="2">Uncharacterized protein</fullName>
    </submittedName>
</protein>
<feature type="transmembrane region" description="Helical" evidence="1">
    <location>
        <begin position="127"/>
        <end position="146"/>
    </location>
</feature>
<keyword evidence="1" id="KW-0472">Membrane</keyword>
<feature type="transmembrane region" description="Helical" evidence="1">
    <location>
        <begin position="40"/>
        <end position="66"/>
    </location>
</feature>
<reference evidence="3" key="1">
    <citation type="submission" date="2016-11" db="EMBL/GenBank/DDBJ databases">
        <authorList>
            <person name="Varghese N."/>
            <person name="Submissions S."/>
        </authorList>
    </citation>
    <scope>NUCLEOTIDE SEQUENCE [LARGE SCALE GENOMIC DNA]</scope>
    <source>
        <strain evidence="3">DSM 19978</strain>
    </source>
</reference>
<evidence type="ECO:0000313" key="3">
    <source>
        <dbReference type="Proteomes" id="UP000184516"/>
    </source>
</evidence>
<evidence type="ECO:0000256" key="1">
    <source>
        <dbReference type="SAM" id="Phobius"/>
    </source>
</evidence>
<feature type="transmembrane region" description="Helical" evidence="1">
    <location>
        <begin position="86"/>
        <end position="107"/>
    </location>
</feature>
<sequence length="224" mass="25192">MYNSNIIIYFVIQSTLKMENEKYLNDISEIKNLMDKSSRFISLSGLSGILAGLYCLIGAGLTYKIIYFDTTTLGNYGDLIITETTLLQLFIIAATVIVLSLVTAIVLSIRKAKKSNDRIWNTSTKRLLINFMIPFLSGGIFILFLIEKEILGLVAPLTLIFYGLACVNASKYTLGDIRYLGISMILLGLLSTWFLGYGLLFWALGFGVCHILYGSIMYYKYDRK</sequence>
<feature type="transmembrane region" description="Helical" evidence="1">
    <location>
        <begin position="201"/>
        <end position="219"/>
    </location>
</feature>
<dbReference type="STRING" id="468056.SAMN05443549_10541"/>
<evidence type="ECO:0000313" key="2">
    <source>
        <dbReference type="EMBL" id="SHG58980.1"/>
    </source>
</evidence>
<dbReference type="Proteomes" id="UP000184516">
    <property type="component" value="Unassembled WGS sequence"/>
</dbReference>